<reference evidence="2" key="1">
    <citation type="journal article" date="2023" name="GigaByte">
        <title>Genome assembly of the bearded iris, Iris pallida Lam.</title>
        <authorList>
            <person name="Bruccoleri R.E."/>
            <person name="Oakeley E.J."/>
            <person name="Faust A.M.E."/>
            <person name="Altorfer M."/>
            <person name="Dessus-Babus S."/>
            <person name="Burckhardt D."/>
            <person name="Oertli M."/>
            <person name="Naumann U."/>
            <person name="Petersen F."/>
            <person name="Wong J."/>
        </authorList>
    </citation>
    <scope>NUCLEOTIDE SEQUENCE</scope>
    <source>
        <strain evidence="2">GSM-AAB239-AS_SAM_17_03QT</strain>
    </source>
</reference>
<dbReference type="Proteomes" id="UP001140949">
    <property type="component" value="Unassembled WGS sequence"/>
</dbReference>
<dbReference type="GO" id="GO:0032259">
    <property type="term" value="P:methylation"/>
    <property type="evidence" value="ECO:0007669"/>
    <property type="project" value="UniProtKB-KW"/>
</dbReference>
<keyword evidence="2" id="KW-0808">Transferase</keyword>
<dbReference type="EMBL" id="JANAVB010038613">
    <property type="protein sequence ID" value="KAJ6800969.1"/>
    <property type="molecule type" value="Genomic_DNA"/>
</dbReference>
<dbReference type="GO" id="GO:0008168">
    <property type="term" value="F:methyltransferase activity"/>
    <property type="evidence" value="ECO:0007669"/>
    <property type="project" value="UniProtKB-KW"/>
</dbReference>
<keyword evidence="1" id="KW-1133">Transmembrane helix</keyword>
<reference evidence="2" key="2">
    <citation type="submission" date="2023-04" db="EMBL/GenBank/DDBJ databases">
        <authorList>
            <person name="Bruccoleri R.E."/>
            <person name="Oakeley E.J."/>
            <person name="Faust A.-M."/>
            <person name="Dessus-Babus S."/>
            <person name="Altorfer M."/>
            <person name="Burckhardt D."/>
            <person name="Oertli M."/>
            <person name="Naumann U."/>
            <person name="Petersen F."/>
            <person name="Wong J."/>
        </authorList>
    </citation>
    <scope>NUCLEOTIDE SEQUENCE</scope>
    <source>
        <strain evidence="2">GSM-AAB239-AS_SAM_17_03QT</strain>
        <tissue evidence="2">Leaf</tissue>
    </source>
</reference>
<keyword evidence="1" id="KW-0472">Membrane</keyword>
<evidence type="ECO:0000256" key="1">
    <source>
        <dbReference type="SAM" id="Phobius"/>
    </source>
</evidence>
<sequence>MLRQCDEFIKKEDILKGNLILVGADISRLLFITASVDAACWCCVALLAITINCCKQSPLCFYEPKLEHQNFHHNSLWCKVSSGLILKQKYETISKSHKCLIYQYYAVLVRILYYQYYAVSVFCSINILQGH</sequence>
<proteinExistence type="predicted"/>
<evidence type="ECO:0000313" key="3">
    <source>
        <dbReference type="Proteomes" id="UP001140949"/>
    </source>
</evidence>
<name>A0AAX6EAN0_IRIPA</name>
<gene>
    <name evidence="2" type="ORF">M6B38_200535</name>
</gene>
<dbReference type="AlphaFoldDB" id="A0AAX6EAN0"/>
<comment type="caution">
    <text evidence="2">The sequence shown here is derived from an EMBL/GenBank/DDBJ whole genome shotgun (WGS) entry which is preliminary data.</text>
</comment>
<feature type="transmembrane region" description="Helical" evidence="1">
    <location>
        <begin position="29"/>
        <end position="51"/>
    </location>
</feature>
<accession>A0AAX6EAN0</accession>
<evidence type="ECO:0000313" key="2">
    <source>
        <dbReference type="EMBL" id="KAJ6800969.1"/>
    </source>
</evidence>
<organism evidence="2 3">
    <name type="scientific">Iris pallida</name>
    <name type="common">Sweet iris</name>
    <dbReference type="NCBI Taxonomy" id="29817"/>
    <lineage>
        <taxon>Eukaryota</taxon>
        <taxon>Viridiplantae</taxon>
        <taxon>Streptophyta</taxon>
        <taxon>Embryophyta</taxon>
        <taxon>Tracheophyta</taxon>
        <taxon>Spermatophyta</taxon>
        <taxon>Magnoliopsida</taxon>
        <taxon>Liliopsida</taxon>
        <taxon>Asparagales</taxon>
        <taxon>Iridaceae</taxon>
        <taxon>Iridoideae</taxon>
        <taxon>Irideae</taxon>
        <taxon>Iris</taxon>
    </lineage>
</organism>
<keyword evidence="1" id="KW-0812">Transmembrane</keyword>
<protein>
    <submittedName>
        <fullName evidence="2">Methyltransferase, chloroplastic isoform X1</fullName>
    </submittedName>
</protein>
<keyword evidence="2" id="KW-0489">Methyltransferase</keyword>
<keyword evidence="3" id="KW-1185">Reference proteome</keyword>